<reference evidence="1" key="1">
    <citation type="submission" date="2013-12" db="EMBL/GenBank/DDBJ databases">
        <title>A Varibaculum cambriense genome reconstructed from a premature infant gut community with otherwise low bacterial novelty that shifts toward anaerobic metabolism during the third week of life.</title>
        <authorList>
            <person name="Brown C.T."/>
            <person name="Sharon I."/>
            <person name="Thomas B.C."/>
            <person name="Castelle C.J."/>
            <person name="Morowitz M.J."/>
            <person name="Banfield J.F."/>
        </authorList>
    </citation>
    <scope>NUCLEOTIDE SEQUENCE</scope>
</reference>
<dbReference type="EMBL" id="AZMM01002511">
    <property type="protein sequence ID" value="ETJ43488.1"/>
    <property type="molecule type" value="Genomic_DNA"/>
</dbReference>
<accession>W1YLQ4</accession>
<evidence type="ECO:0000313" key="1">
    <source>
        <dbReference type="EMBL" id="ETJ43488.1"/>
    </source>
</evidence>
<proteinExistence type="predicted"/>
<gene>
    <name evidence="1" type="ORF">Q604_UNBC02511G0001</name>
</gene>
<sequence length="74" mass="8045">SDSLTLSYASSGEDGTGLEPSLVVKRLESLGYVDKAVDIPLSITPDTESDYVWRPLQSLSLLSERWGALFSGHM</sequence>
<name>W1YLQ4_9ZZZZ</name>
<dbReference type="AlphaFoldDB" id="W1YLQ4"/>
<protein>
    <submittedName>
        <fullName evidence="1">ATP-dependent nuclease subunit B-like protein</fullName>
    </submittedName>
</protein>
<feature type="non-terminal residue" evidence="1">
    <location>
        <position position="1"/>
    </location>
</feature>
<feature type="non-terminal residue" evidence="1">
    <location>
        <position position="74"/>
    </location>
</feature>
<comment type="caution">
    <text evidence="1">The sequence shown here is derived from an EMBL/GenBank/DDBJ whole genome shotgun (WGS) entry which is preliminary data.</text>
</comment>
<organism evidence="1">
    <name type="scientific">human gut metagenome</name>
    <dbReference type="NCBI Taxonomy" id="408170"/>
    <lineage>
        <taxon>unclassified sequences</taxon>
        <taxon>metagenomes</taxon>
        <taxon>organismal metagenomes</taxon>
    </lineage>
</organism>